<accession>A0A397JQ53</accession>
<protein>
    <submittedName>
        <fullName evidence="2">Uncharacterized protein</fullName>
    </submittedName>
</protein>
<keyword evidence="3" id="KW-1185">Reference proteome</keyword>
<sequence length="178" mass="21094">MSSSNFLKSFSSVHEANKRKEREERKLRFKEARKLKAKEVNEECGGVGRKTTIHEANKRKEREERKLRFKEARKLKAKEVNEECGGVGRKTTNFDEIMKLPFLEDRIFYLDKLLNNEVRLKDLINEGDVTEKVLERKKVVTWGRILCMNIRKEEREERSCGDFEESLETKELAVERDV</sequence>
<evidence type="ECO:0000256" key="1">
    <source>
        <dbReference type="SAM" id="MobiDB-lite"/>
    </source>
</evidence>
<feature type="compositionally biased region" description="Low complexity" evidence="1">
    <location>
        <begin position="1"/>
        <end position="12"/>
    </location>
</feature>
<proteinExistence type="predicted"/>
<dbReference type="AlphaFoldDB" id="A0A397JQ53"/>
<evidence type="ECO:0000313" key="2">
    <source>
        <dbReference type="EMBL" id="RHZ88978.1"/>
    </source>
</evidence>
<name>A0A397JQ53_9GLOM</name>
<feature type="compositionally biased region" description="Basic and acidic residues" evidence="1">
    <location>
        <begin position="15"/>
        <end position="24"/>
    </location>
</feature>
<reference evidence="2 3" key="1">
    <citation type="submission" date="2018-08" db="EMBL/GenBank/DDBJ databases">
        <title>Genome and evolution of the arbuscular mycorrhizal fungus Diversispora epigaea (formerly Glomus versiforme) and its bacterial endosymbionts.</title>
        <authorList>
            <person name="Sun X."/>
            <person name="Fei Z."/>
            <person name="Harrison M."/>
        </authorList>
    </citation>
    <scope>NUCLEOTIDE SEQUENCE [LARGE SCALE GENOMIC DNA]</scope>
    <source>
        <strain evidence="2 3">IT104</strain>
    </source>
</reference>
<dbReference type="OrthoDB" id="2492550at2759"/>
<dbReference type="EMBL" id="PQFF01000017">
    <property type="protein sequence ID" value="RHZ88978.1"/>
    <property type="molecule type" value="Genomic_DNA"/>
</dbReference>
<organism evidence="2 3">
    <name type="scientific">Diversispora epigaea</name>
    <dbReference type="NCBI Taxonomy" id="1348612"/>
    <lineage>
        <taxon>Eukaryota</taxon>
        <taxon>Fungi</taxon>
        <taxon>Fungi incertae sedis</taxon>
        <taxon>Mucoromycota</taxon>
        <taxon>Glomeromycotina</taxon>
        <taxon>Glomeromycetes</taxon>
        <taxon>Diversisporales</taxon>
        <taxon>Diversisporaceae</taxon>
        <taxon>Diversispora</taxon>
    </lineage>
</organism>
<dbReference type="Proteomes" id="UP000266861">
    <property type="component" value="Unassembled WGS sequence"/>
</dbReference>
<comment type="caution">
    <text evidence="2">The sequence shown here is derived from an EMBL/GenBank/DDBJ whole genome shotgun (WGS) entry which is preliminary data.</text>
</comment>
<feature type="region of interest" description="Disordered" evidence="1">
    <location>
        <begin position="1"/>
        <end position="24"/>
    </location>
</feature>
<evidence type="ECO:0000313" key="3">
    <source>
        <dbReference type="Proteomes" id="UP000266861"/>
    </source>
</evidence>
<gene>
    <name evidence="2" type="ORF">Glove_19g41</name>
</gene>